<name>A0A7G1IPW4_MYCKA</name>
<gene>
    <name evidence="2" type="ORF">NIIDMKKI_59840</name>
</gene>
<evidence type="ECO:0000256" key="1">
    <source>
        <dbReference type="SAM" id="MobiDB-lite"/>
    </source>
</evidence>
<dbReference type="AlphaFoldDB" id="A0A7G1IPW4"/>
<protein>
    <submittedName>
        <fullName evidence="2">Uncharacterized protein</fullName>
    </submittedName>
</protein>
<dbReference type="EMBL" id="AP023343">
    <property type="protein sequence ID" value="BCI90778.1"/>
    <property type="molecule type" value="Genomic_DNA"/>
</dbReference>
<dbReference type="Proteomes" id="UP000516380">
    <property type="component" value="Chromosome"/>
</dbReference>
<feature type="region of interest" description="Disordered" evidence="1">
    <location>
        <begin position="1"/>
        <end position="63"/>
    </location>
</feature>
<organism evidence="2 3">
    <name type="scientific">Mycobacterium kansasii</name>
    <dbReference type="NCBI Taxonomy" id="1768"/>
    <lineage>
        <taxon>Bacteria</taxon>
        <taxon>Bacillati</taxon>
        <taxon>Actinomycetota</taxon>
        <taxon>Actinomycetes</taxon>
        <taxon>Mycobacteriales</taxon>
        <taxon>Mycobacteriaceae</taxon>
        <taxon>Mycobacterium</taxon>
    </lineage>
</organism>
<evidence type="ECO:0000313" key="3">
    <source>
        <dbReference type="Proteomes" id="UP000516380"/>
    </source>
</evidence>
<feature type="compositionally biased region" description="Polar residues" evidence="1">
    <location>
        <begin position="1"/>
        <end position="16"/>
    </location>
</feature>
<proteinExistence type="predicted"/>
<reference evidence="2 3" key="1">
    <citation type="submission" date="2020-07" db="EMBL/GenBank/DDBJ databases">
        <title>Mycobacterium kansasii (former subtype) with zoonotic potential isolated from diseased indoor pet cat, Japan.</title>
        <authorList>
            <person name="Fukano H."/>
            <person name="Terazono T."/>
            <person name="Hoshino Y."/>
        </authorList>
    </citation>
    <scope>NUCLEOTIDE SEQUENCE [LARGE SCALE GENOMIC DNA]</scope>
    <source>
        <strain evidence="2 3">Kuro-I</strain>
    </source>
</reference>
<feature type="compositionally biased region" description="Polar residues" evidence="1">
    <location>
        <begin position="30"/>
        <end position="43"/>
    </location>
</feature>
<evidence type="ECO:0000313" key="2">
    <source>
        <dbReference type="EMBL" id="BCI90778.1"/>
    </source>
</evidence>
<keyword evidence="3" id="KW-1185">Reference proteome</keyword>
<sequence>MDQPATNCTGTVTANANHPAHGAAIIVNPADSNPNGQASQTRRNQVRRSAAGSAPGEAWHEEA</sequence>
<accession>A0A7G1IPW4</accession>